<evidence type="ECO:0000256" key="4">
    <source>
        <dbReference type="ARBA" id="ARBA00023306"/>
    </source>
</evidence>
<comment type="similarity">
    <text evidence="1">Belongs to the cyclin family. Cyclin D subfamily.</text>
</comment>
<evidence type="ECO:0000313" key="7">
    <source>
        <dbReference type="EMBL" id="KAG7589619.1"/>
    </source>
</evidence>
<dbReference type="InterPro" id="IPR048258">
    <property type="entry name" value="Cyclins_cyclin-box"/>
</dbReference>
<dbReference type="CDD" id="cd20543">
    <property type="entry name" value="CYCLIN_AtCycD-like_rpt1"/>
    <property type="match status" value="1"/>
</dbReference>
<dbReference type="CDD" id="cd20544">
    <property type="entry name" value="CYCLIN_AtCycD-like_rpt2"/>
    <property type="match status" value="1"/>
</dbReference>
<dbReference type="PROSITE" id="PS00292">
    <property type="entry name" value="CYCLINS"/>
    <property type="match status" value="1"/>
</dbReference>
<dbReference type="InterPro" id="IPR013763">
    <property type="entry name" value="Cyclin-like_dom"/>
</dbReference>
<dbReference type="FunFam" id="1.10.472.10:FF:000034">
    <property type="entry name" value="D2/4-type cyclin"/>
    <property type="match status" value="1"/>
</dbReference>
<accession>A0A8T2BT20</accession>
<evidence type="ECO:0000259" key="6">
    <source>
        <dbReference type="SMART" id="SM00385"/>
    </source>
</evidence>
<name>A0A8T2BT20_ARASU</name>
<evidence type="ECO:0000256" key="5">
    <source>
        <dbReference type="RuleBase" id="RU000383"/>
    </source>
</evidence>
<evidence type="ECO:0000256" key="1">
    <source>
        <dbReference type="ARBA" id="ARBA00009065"/>
    </source>
</evidence>
<feature type="domain" description="Cyclin-like" evidence="6">
    <location>
        <begin position="124"/>
        <end position="212"/>
    </location>
</feature>
<dbReference type="AlphaFoldDB" id="A0A8T2BT20"/>
<evidence type="ECO:0000256" key="2">
    <source>
        <dbReference type="ARBA" id="ARBA00022618"/>
    </source>
</evidence>
<evidence type="ECO:0000313" key="8">
    <source>
        <dbReference type="Proteomes" id="UP000694251"/>
    </source>
</evidence>
<protein>
    <submittedName>
        <fullName evidence="7">Cyclin-like superfamily</fullName>
    </submittedName>
</protein>
<dbReference type="Pfam" id="PF00134">
    <property type="entry name" value="Cyclin_N"/>
    <property type="match status" value="1"/>
</dbReference>
<dbReference type="InterPro" id="IPR004367">
    <property type="entry name" value="Cyclin_C-dom"/>
</dbReference>
<gene>
    <name evidence="7" type="ORF">ISN44_As07g018740</name>
</gene>
<dbReference type="PANTHER" id="PTHR10177">
    <property type="entry name" value="CYCLINS"/>
    <property type="match status" value="1"/>
</dbReference>
<dbReference type="SMART" id="SM00385">
    <property type="entry name" value="CYCLIN"/>
    <property type="match status" value="1"/>
</dbReference>
<dbReference type="InterPro" id="IPR039361">
    <property type="entry name" value="Cyclin"/>
</dbReference>
<dbReference type="Proteomes" id="UP000694251">
    <property type="component" value="Chromosome 7"/>
</dbReference>
<keyword evidence="8" id="KW-1185">Reference proteome</keyword>
<keyword evidence="2" id="KW-0132">Cell division</keyword>
<sequence>MNVLNLHSSLHTNSHFTSLFFSLLDLTGSGYGERMKSYRFSDCVLMSVSSSDCSNDMDLLCGEDSGVFSGESTVDFSSSEVDSWPDDSIACFIEDERHFVPGQDYLSRFQTQSLDASAREESVAWILKVQEYYNFQPLTAYLAVNYMDRFLYARRLPETSGWPMQLLAVACLSLAAKMEEILVPSLFDFQVAGVKYLFEAKTIKRMELLVLSVLDWRLRSVTPFDFLSFFAYKIDPLGTFLGFFISHATEIILSNIKEASFLEYWPSSIAAAAILCVANELPSLSSVVNPHESPETWCDGLSKVGIVISHLDGTRE</sequence>
<organism evidence="7 8">
    <name type="scientific">Arabidopsis suecica</name>
    <name type="common">Swedish thale-cress</name>
    <name type="synonym">Cardaminopsis suecica</name>
    <dbReference type="NCBI Taxonomy" id="45249"/>
    <lineage>
        <taxon>Eukaryota</taxon>
        <taxon>Viridiplantae</taxon>
        <taxon>Streptophyta</taxon>
        <taxon>Embryophyta</taxon>
        <taxon>Tracheophyta</taxon>
        <taxon>Spermatophyta</taxon>
        <taxon>Magnoliopsida</taxon>
        <taxon>eudicotyledons</taxon>
        <taxon>Gunneridae</taxon>
        <taxon>Pentapetalae</taxon>
        <taxon>rosids</taxon>
        <taxon>malvids</taxon>
        <taxon>Brassicales</taxon>
        <taxon>Brassicaceae</taxon>
        <taxon>Camelineae</taxon>
        <taxon>Arabidopsis</taxon>
    </lineage>
</organism>
<keyword evidence="3 5" id="KW-0195">Cyclin</keyword>
<comment type="caution">
    <text evidence="7">The sequence shown here is derived from an EMBL/GenBank/DDBJ whole genome shotgun (WGS) entry which is preliminary data.</text>
</comment>
<keyword evidence="4" id="KW-0131">Cell cycle</keyword>
<evidence type="ECO:0000256" key="3">
    <source>
        <dbReference type="ARBA" id="ARBA00023127"/>
    </source>
</evidence>
<dbReference type="Pfam" id="PF02984">
    <property type="entry name" value="Cyclin_C"/>
    <property type="match status" value="1"/>
</dbReference>
<dbReference type="GO" id="GO:0051301">
    <property type="term" value="P:cell division"/>
    <property type="evidence" value="ECO:0007669"/>
    <property type="project" value="UniProtKB-KW"/>
</dbReference>
<dbReference type="InterPro" id="IPR006671">
    <property type="entry name" value="Cyclin_N"/>
</dbReference>
<dbReference type="OrthoDB" id="5590282at2759"/>
<reference evidence="7 8" key="1">
    <citation type="submission" date="2020-12" db="EMBL/GenBank/DDBJ databases">
        <title>Concerted genomic and epigenomic changes stabilize Arabidopsis allopolyploids.</title>
        <authorList>
            <person name="Chen Z."/>
        </authorList>
    </citation>
    <scope>NUCLEOTIDE SEQUENCE [LARGE SCALE GENOMIC DNA]</scope>
    <source>
        <strain evidence="7">As9502</strain>
        <tissue evidence="7">Leaf</tissue>
    </source>
</reference>
<proteinExistence type="inferred from homology"/>
<dbReference type="EMBL" id="JAEFBJ010000007">
    <property type="protein sequence ID" value="KAG7589619.1"/>
    <property type="molecule type" value="Genomic_DNA"/>
</dbReference>